<comment type="caution">
    <text evidence="1">The sequence shown here is derived from an EMBL/GenBank/DDBJ whole genome shotgun (WGS) entry which is preliminary data.</text>
</comment>
<keyword evidence="2" id="KW-1185">Reference proteome</keyword>
<gene>
    <name evidence="1" type="ORF">LSTR_LSTR015627</name>
</gene>
<sequence>KVQYRGQRKWYQHKPEPVIDSHDITLLWDTQVQTDRTVIANKPDIILKNKKQKHCLLIDVAIPSDYNLIQKVAEKKLKYKDLQIEIQRMWSMKTSVVPIVIGATGLTPKST</sequence>
<organism evidence="1 2">
    <name type="scientific">Laodelphax striatellus</name>
    <name type="common">Small brown planthopper</name>
    <name type="synonym">Delphax striatella</name>
    <dbReference type="NCBI Taxonomy" id="195883"/>
    <lineage>
        <taxon>Eukaryota</taxon>
        <taxon>Metazoa</taxon>
        <taxon>Ecdysozoa</taxon>
        <taxon>Arthropoda</taxon>
        <taxon>Hexapoda</taxon>
        <taxon>Insecta</taxon>
        <taxon>Pterygota</taxon>
        <taxon>Neoptera</taxon>
        <taxon>Paraneoptera</taxon>
        <taxon>Hemiptera</taxon>
        <taxon>Auchenorrhyncha</taxon>
        <taxon>Fulgoroidea</taxon>
        <taxon>Delphacidae</taxon>
        <taxon>Criomorphinae</taxon>
        <taxon>Laodelphax</taxon>
    </lineage>
</organism>
<dbReference type="PANTHER" id="PTHR35450:SF2">
    <property type="entry name" value="REVERSE TRANSCRIPTASE DOMAIN-CONTAINING PROTEIN"/>
    <property type="match status" value="1"/>
</dbReference>
<name>A0A482X1V1_LAOST</name>
<dbReference type="EMBL" id="QKKF02019678">
    <property type="protein sequence ID" value="RZF39723.1"/>
    <property type="molecule type" value="Genomic_DNA"/>
</dbReference>
<evidence type="ECO:0000313" key="2">
    <source>
        <dbReference type="Proteomes" id="UP000291343"/>
    </source>
</evidence>
<accession>A0A482X1V1</accession>
<evidence type="ECO:0000313" key="1">
    <source>
        <dbReference type="EMBL" id="RZF39723.1"/>
    </source>
</evidence>
<protein>
    <submittedName>
        <fullName evidence="1">Uncharacterized protein</fullName>
    </submittedName>
</protein>
<proteinExistence type="predicted"/>
<dbReference type="STRING" id="195883.A0A482X1V1"/>
<reference evidence="1 2" key="1">
    <citation type="journal article" date="2017" name="Gigascience">
        <title>Genome sequence of the small brown planthopper, Laodelphax striatellus.</title>
        <authorList>
            <person name="Zhu J."/>
            <person name="Jiang F."/>
            <person name="Wang X."/>
            <person name="Yang P."/>
            <person name="Bao Y."/>
            <person name="Zhao W."/>
            <person name="Wang W."/>
            <person name="Lu H."/>
            <person name="Wang Q."/>
            <person name="Cui N."/>
            <person name="Li J."/>
            <person name="Chen X."/>
            <person name="Luo L."/>
            <person name="Yu J."/>
            <person name="Kang L."/>
            <person name="Cui F."/>
        </authorList>
    </citation>
    <scope>NUCLEOTIDE SEQUENCE [LARGE SCALE GENOMIC DNA]</scope>
    <source>
        <strain evidence="1">Lst14</strain>
    </source>
</reference>
<dbReference type="PANTHER" id="PTHR35450">
    <property type="entry name" value="REVERSE TRANSCRIPTASE DOMAIN-CONTAINING PROTEIN"/>
    <property type="match status" value="1"/>
</dbReference>
<dbReference type="Proteomes" id="UP000291343">
    <property type="component" value="Unassembled WGS sequence"/>
</dbReference>
<feature type="non-terminal residue" evidence="1">
    <location>
        <position position="1"/>
    </location>
</feature>
<dbReference type="AlphaFoldDB" id="A0A482X1V1"/>
<dbReference type="OrthoDB" id="6627769at2759"/>
<feature type="non-terminal residue" evidence="1">
    <location>
        <position position="111"/>
    </location>
</feature>
<dbReference type="InParanoid" id="A0A482X1V1"/>